<keyword evidence="2" id="KW-1185">Reference proteome</keyword>
<gene>
    <name evidence="1" type="ORF">FHS50_000361</name>
</gene>
<dbReference type="InterPro" id="IPR007709">
    <property type="entry name" value="N-FG_amidohydro"/>
</dbReference>
<dbReference type="EMBL" id="JACICF010000001">
    <property type="protein sequence ID" value="MBB3763338.1"/>
    <property type="molecule type" value="Genomic_DNA"/>
</dbReference>
<protein>
    <submittedName>
        <fullName evidence="1">N-formylglutamate amidohydrolase</fullName>
    </submittedName>
</protein>
<dbReference type="GO" id="GO:0016787">
    <property type="term" value="F:hydrolase activity"/>
    <property type="evidence" value="ECO:0007669"/>
    <property type="project" value="UniProtKB-KW"/>
</dbReference>
<accession>A0A839YYE1</accession>
<evidence type="ECO:0000313" key="2">
    <source>
        <dbReference type="Proteomes" id="UP000578569"/>
    </source>
</evidence>
<dbReference type="Gene3D" id="3.40.630.40">
    <property type="entry name" value="Zn-dependent exopeptidases"/>
    <property type="match status" value="1"/>
</dbReference>
<dbReference type="AlphaFoldDB" id="A0A839YYE1"/>
<dbReference type="Pfam" id="PF05013">
    <property type="entry name" value="FGase"/>
    <property type="match status" value="1"/>
</dbReference>
<evidence type="ECO:0000313" key="1">
    <source>
        <dbReference type="EMBL" id="MBB3763338.1"/>
    </source>
</evidence>
<dbReference type="Proteomes" id="UP000578569">
    <property type="component" value="Unassembled WGS sequence"/>
</dbReference>
<reference evidence="1 2" key="1">
    <citation type="submission" date="2020-08" db="EMBL/GenBank/DDBJ databases">
        <title>Genomic Encyclopedia of Type Strains, Phase IV (KMG-IV): sequencing the most valuable type-strain genomes for metagenomic binning, comparative biology and taxonomic classification.</title>
        <authorList>
            <person name="Goeker M."/>
        </authorList>
    </citation>
    <scope>NUCLEOTIDE SEQUENCE [LARGE SCALE GENOMIC DNA]</scope>
    <source>
        <strain evidence="1 2">DSM 24194</strain>
    </source>
</reference>
<name>A0A839YYE1_9SPHN</name>
<proteinExistence type="predicted"/>
<dbReference type="SUPFAM" id="SSF53187">
    <property type="entry name" value="Zn-dependent exopeptidases"/>
    <property type="match status" value="1"/>
</dbReference>
<keyword evidence="1" id="KW-0378">Hydrolase</keyword>
<sequence>MREPPLLPPAIHPPADALPLILSVPHSGREIDRAFERTANGGRKAIMALADPLVDRLVDGLVVQGHGAVIARNPRGIIDCNRAPDDLDPAVVARAPPPPSGARAAHGLGLIPARTSRPGLLWPPLDEKSLAQRIRTGWAPYHDALAAMIDRVAARHGGVVLLDCHSMPRQRGMDAQLVIGDRHGSSAAPWLSALAGEQARSMKMPVAFNHPFAGGHIARAHGNPAANIHVLQLEFCRSAYLDPLMRGPGPGFARTRTLIERIAGAIVAAWPRHGLAAAE</sequence>
<comment type="caution">
    <text evidence="1">The sequence shown here is derived from an EMBL/GenBank/DDBJ whole genome shotgun (WGS) entry which is preliminary data.</text>
</comment>
<organism evidence="1 2">
    <name type="scientific">Sphingomicrobium lutaoense</name>
    <dbReference type="NCBI Taxonomy" id="515949"/>
    <lineage>
        <taxon>Bacteria</taxon>
        <taxon>Pseudomonadati</taxon>
        <taxon>Pseudomonadota</taxon>
        <taxon>Alphaproteobacteria</taxon>
        <taxon>Sphingomonadales</taxon>
        <taxon>Sphingomonadaceae</taxon>
        <taxon>Sphingomicrobium</taxon>
    </lineage>
</organism>
<dbReference type="RefSeq" id="WP_183932689.1">
    <property type="nucleotide sequence ID" value="NZ_JACICF010000001.1"/>
</dbReference>